<evidence type="ECO:0008006" key="8">
    <source>
        <dbReference type="Google" id="ProtNLM"/>
    </source>
</evidence>
<feature type="compositionally biased region" description="Low complexity" evidence="3">
    <location>
        <begin position="10"/>
        <end position="37"/>
    </location>
</feature>
<feature type="compositionally biased region" description="Basic residues" evidence="3">
    <location>
        <begin position="59"/>
        <end position="69"/>
    </location>
</feature>
<evidence type="ECO:0000313" key="7">
    <source>
        <dbReference type="Proteomes" id="UP000266861"/>
    </source>
</evidence>
<evidence type="ECO:0000259" key="4">
    <source>
        <dbReference type="PROSITE" id="PS50196"/>
    </source>
</evidence>
<comment type="caution">
    <text evidence="6">The sequence shown here is derived from an EMBL/GenBank/DDBJ whole genome shotgun (WGS) entry which is preliminary data.</text>
</comment>
<organism evidence="6 7">
    <name type="scientific">Diversispora epigaea</name>
    <dbReference type="NCBI Taxonomy" id="1348612"/>
    <lineage>
        <taxon>Eukaryota</taxon>
        <taxon>Fungi</taxon>
        <taxon>Fungi incertae sedis</taxon>
        <taxon>Mucoromycota</taxon>
        <taxon>Glomeromycotina</taxon>
        <taxon>Glomeromycetes</taxon>
        <taxon>Diversisporales</taxon>
        <taxon>Diversisporaceae</taxon>
        <taxon>Diversispora</taxon>
    </lineage>
</organism>
<dbReference type="InterPro" id="IPR045255">
    <property type="entry name" value="RanBP1-like"/>
</dbReference>
<feature type="domain" description="RanBD1" evidence="4">
    <location>
        <begin position="179"/>
        <end position="269"/>
    </location>
</feature>
<evidence type="ECO:0000256" key="1">
    <source>
        <dbReference type="ARBA" id="ARBA00004123"/>
    </source>
</evidence>
<dbReference type="Proteomes" id="UP000266861">
    <property type="component" value="Unassembled WGS sequence"/>
</dbReference>
<evidence type="ECO:0000256" key="3">
    <source>
        <dbReference type="SAM" id="MobiDB-lite"/>
    </source>
</evidence>
<dbReference type="SUPFAM" id="SSF50729">
    <property type="entry name" value="PH domain-like"/>
    <property type="match status" value="1"/>
</dbReference>
<dbReference type="InterPro" id="IPR003314">
    <property type="entry name" value="Mu-type_HTH"/>
</dbReference>
<feature type="compositionally biased region" description="Pro residues" evidence="3">
    <location>
        <begin position="73"/>
        <end position="128"/>
    </location>
</feature>
<comment type="subcellular location">
    <subcellularLocation>
        <location evidence="1">Nucleus</location>
    </subcellularLocation>
</comment>
<dbReference type="Gene3D" id="2.30.29.30">
    <property type="entry name" value="Pleckstrin-homology domain (PH domain)/Phosphotyrosine-binding domain (PTB)"/>
    <property type="match status" value="1"/>
</dbReference>
<dbReference type="Pfam" id="PF02178">
    <property type="entry name" value="AT_hook"/>
    <property type="match status" value="2"/>
</dbReference>
<name>A0A397H7L1_9GLOM</name>
<dbReference type="InterPro" id="IPR017956">
    <property type="entry name" value="AT_hook_DNA-bd_motif"/>
</dbReference>
<dbReference type="SMART" id="SM00160">
    <property type="entry name" value="RanBD"/>
    <property type="match status" value="1"/>
</dbReference>
<dbReference type="GO" id="GO:0005634">
    <property type="term" value="C:nucleus"/>
    <property type="evidence" value="ECO:0007669"/>
    <property type="project" value="UniProtKB-SubCell"/>
</dbReference>
<dbReference type="EMBL" id="PQFF01000331">
    <property type="protein sequence ID" value="RHZ59075.1"/>
    <property type="molecule type" value="Genomic_DNA"/>
</dbReference>
<reference evidence="6 7" key="1">
    <citation type="submission" date="2018-08" db="EMBL/GenBank/DDBJ databases">
        <title>Genome and evolution of the arbuscular mycorrhizal fungus Diversispora epigaea (formerly Glomus versiforme) and its bacterial endosymbionts.</title>
        <authorList>
            <person name="Sun X."/>
            <person name="Fei Z."/>
            <person name="Harrison M."/>
        </authorList>
    </citation>
    <scope>NUCLEOTIDE SEQUENCE [LARGE SCALE GENOMIC DNA]</scope>
    <source>
        <strain evidence="6 7">IT104</strain>
    </source>
</reference>
<evidence type="ECO:0000259" key="5">
    <source>
        <dbReference type="PROSITE" id="PS51702"/>
    </source>
</evidence>
<keyword evidence="7" id="KW-1185">Reference proteome</keyword>
<dbReference type="PANTHER" id="PTHR23138:SF142">
    <property type="entry name" value="RAN-BINDING PROTEIN 3B-RELATED"/>
    <property type="match status" value="1"/>
</dbReference>
<dbReference type="PANTHER" id="PTHR23138">
    <property type="entry name" value="RAN BINDING PROTEIN"/>
    <property type="match status" value="1"/>
</dbReference>
<evidence type="ECO:0000313" key="6">
    <source>
        <dbReference type="EMBL" id="RHZ59075.1"/>
    </source>
</evidence>
<accession>A0A397H7L1</accession>
<evidence type="ECO:0000256" key="2">
    <source>
        <dbReference type="ARBA" id="ARBA00023242"/>
    </source>
</evidence>
<proteinExistence type="predicted"/>
<sequence length="319" mass="36220">MPVMTRAQLRKQQQQQDQLPYQKPQQQQHQQQIPLQQKRGRGRPRKNIPQLPQQPPQQKRGRGRPRKNKLQPQPQPQPQSQPQPQTTPQPTPQPAPQPTTQPQPPQPIPQQTPLPTTQPQPQPTPLPQPQGVFGSGTKYSGSSFMGGFANMALSSQKSNMSIFDEQPLQNDDENKIEIDMEKEVPFGTETQTLFHELEVLTGEENENTRHSIRAKLYCLDGQTWKERGVGTLKLNYPNNNENSPRLVMRADNVLRVILNVSLFHGMHIERSQEKFVRLFAFEGDILVHLAVKLPNSNAADDLYEAIMDAISPAQNQPHP</sequence>
<dbReference type="PROSITE" id="PS50196">
    <property type="entry name" value="RANBD1"/>
    <property type="match status" value="1"/>
</dbReference>
<gene>
    <name evidence="6" type="ORF">Glove_365g290</name>
</gene>
<dbReference type="GO" id="GO:0003677">
    <property type="term" value="F:DNA binding"/>
    <property type="evidence" value="ECO:0007669"/>
    <property type="project" value="InterPro"/>
</dbReference>
<dbReference type="OrthoDB" id="185618at2759"/>
<dbReference type="Pfam" id="PF00638">
    <property type="entry name" value="Ran_BP1"/>
    <property type="match status" value="1"/>
</dbReference>
<feature type="region of interest" description="Disordered" evidence="3">
    <location>
        <begin position="1"/>
        <end position="138"/>
    </location>
</feature>
<dbReference type="SMART" id="SM00384">
    <property type="entry name" value="AT_hook"/>
    <property type="match status" value="2"/>
</dbReference>
<dbReference type="PROSITE" id="PS51702">
    <property type="entry name" value="HTH_MU"/>
    <property type="match status" value="1"/>
</dbReference>
<dbReference type="PRINTS" id="PR00929">
    <property type="entry name" value="ATHOOK"/>
</dbReference>
<protein>
    <recommendedName>
        <fullName evidence="8">RanBD1 domain-containing protein</fullName>
    </recommendedName>
</protein>
<feature type="domain" description="HTH Mu-type" evidence="5">
    <location>
        <begin position="1"/>
        <end position="17"/>
    </location>
</feature>
<keyword evidence="2" id="KW-0539">Nucleus</keyword>
<dbReference type="STRING" id="1348612.A0A397H7L1"/>
<dbReference type="InterPro" id="IPR011993">
    <property type="entry name" value="PH-like_dom_sf"/>
</dbReference>
<dbReference type="InterPro" id="IPR000156">
    <property type="entry name" value="Ran_bind_dom"/>
</dbReference>
<dbReference type="AlphaFoldDB" id="A0A397H7L1"/>